<dbReference type="Pfam" id="PF00149">
    <property type="entry name" value="Metallophos"/>
    <property type="match status" value="1"/>
</dbReference>
<accession>A0A7J3ZJF6</accession>
<dbReference type="NCBIfam" id="TIGR00024">
    <property type="entry name" value="SbcD_rel_arch"/>
    <property type="match status" value="1"/>
</dbReference>
<dbReference type="GO" id="GO:0016787">
    <property type="term" value="F:hydrolase activity"/>
    <property type="evidence" value="ECO:0007669"/>
    <property type="project" value="InterPro"/>
</dbReference>
<dbReference type="InterPro" id="IPR024173">
    <property type="entry name" value="Pesterase_MJ0037-like"/>
</dbReference>
<dbReference type="InterPro" id="IPR029052">
    <property type="entry name" value="Metallo-depent_PP-like"/>
</dbReference>
<dbReference type="PANTHER" id="PTHR39323">
    <property type="entry name" value="BLR1149 PROTEIN"/>
    <property type="match status" value="1"/>
</dbReference>
<dbReference type="SUPFAM" id="SSF56300">
    <property type="entry name" value="Metallo-dependent phosphatases"/>
    <property type="match status" value="1"/>
</dbReference>
<sequence>MEYYGLKIVPGYPAAYHKSKRTLMVADLHLGFETEAQKEGIYLPRLQLKRALELIEKLSALLDVYVLIVNGDLKQSFEKLTLQEREEVARFLAEAKDRIPRVVLVRGNHDNYVSIITSRFDVPIVEKYELSSDILLVHGHKIESKDLSYKLLVIGHEHPAFKLFDELGSIAKLPCFLHVPLVNGNSCFVLPAAGYYQTGNPITLNRMEYLSPVLRDYSIIEEAVPIVFEHEKETIEFPPLKALDALLQTSVEQ</sequence>
<comment type="caution">
    <text evidence="2">The sequence shown here is derived from an EMBL/GenBank/DDBJ whole genome shotgun (WGS) entry which is preliminary data.</text>
</comment>
<dbReference type="InterPro" id="IPR004843">
    <property type="entry name" value="Calcineurin-like_PHP"/>
</dbReference>
<reference evidence="2" key="1">
    <citation type="journal article" date="2020" name="mSystems">
        <title>Genome- and Community-Level Interaction Insights into Carbon Utilization and Element Cycling Functions of Hydrothermarchaeota in Hydrothermal Sediment.</title>
        <authorList>
            <person name="Zhou Z."/>
            <person name="Liu Y."/>
            <person name="Xu W."/>
            <person name="Pan J."/>
            <person name="Luo Z.H."/>
            <person name="Li M."/>
        </authorList>
    </citation>
    <scope>NUCLEOTIDE SEQUENCE [LARGE SCALE GENOMIC DNA]</scope>
    <source>
        <strain evidence="2">SpSt-1116</strain>
    </source>
</reference>
<evidence type="ECO:0000259" key="1">
    <source>
        <dbReference type="Pfam" id="PF00149"/>
    </source>
</evidence>
<protein>
    <submittedName>
        <fullName evidence="2">Metallophosphoesterase</fullName>
    </submittedName>
</protein>
<dbReference type="PANTHER" id="PTHR39323:SF1">
    <property type="entry name" value="BLR1149 PROTEIN"/>
    <property type="match status" value="1"/>
</dbReference>
<dbReference type="InterPro" id="IPR004376">
    <property type="entry name" value="Pesterase_MJ0037"/>
</dbReference>
<dbReference type="CDD" id="cd07391">
    <property type="entry name" value="MPP_PF1019"/>
    <property type="match status" value="1"/>
</dbReference>
<name>A0A7J3ZJF6_9CREN</name>
<gene>
    <name evidence="2" type="ORF">ENM78_00840</name>
</gene>
<dbReference type="PIRSF" id="PIRSF000887">
    <property type="entry name" value="Pesterase_MJ0037"/>
    <property type="match status" value="1"/>
</dbReference>
<dbReference type="EMBL" id="DRZC01000013">
    <property type="protein sequence ID" value="HHQ80002.1"/>
    <property type="molecule type" value="Genomic_DNA"/>
</dbReference>
<evidence type="ECO:0000313" key="2">
    <source>
        <dbReference type="EMBL" id="HHQ80002.1"/>
    </source>
</evidence>
<dbReference type="AlphaFoldDB" id="A0A7J3ZJF6"/>
<feature type="domain" description="Calcineurin-like phosphoesterase" evidence="1">
    <location>
        <begin position="21"/>
        <end position="147"/>
    </location>
</feature>
<proteinExistence type="predicted"/>
<dbReference type="Gene3D" id="3.60.21.10">
    <property type="match status" value="1"/>
</dbReference>
<organism evidence="2">
    <name type="scientific">Fervidicoccus fontis</name>
    <dbReference type="NCBI Taxonomy" id="683846"/>
    <lineage>
        <taxon>Archaea</taxon>
        <taxon>Thermoproteota</taxon>
        <taxon>Thermoprotei</taxon>
        <taxon>Fervidicoccales</taxon>
        <taxon>Fervidicoccaceae</taxon>
        <taxon>Fervidicoccus</taxon>
    </lineage>
</organism>